<dbReference type="GO" id="GO:0005975">
    <property type="term" value="P:carbohydrate metabolic process"/>
    <property type="evidence" value="ECO:0007669"/>
    <property type="project" value="InterPro"/>
</dbReference>
<reference evidence="2" key="1">
    <citation type="journal article" date="2014" name="Front. Microbiol.">
        <title>High frequency of phylogenetically diverse reductive dehalogenase-homologous genes in deep subseafloor sedimentary metagenomes.</title>
        <authorList>
            <person name="Kawai M."/>
            <person name="Futagami T."/>
            <person name="Toyoda A."/>
            <person name="Takaki Y."/>
            <person name="Nishi S."/>
            <person name="Hori S."/>
            <person name="Arai W."/>
            <person name="Tsubouchi T."/>
            <person name="Morono Y."/>
            <person name="Uchiyama I."/>
            <person name="Ito T."/>
            <person name="Fujiyama A."/>
            <person name="Inagaki F."/>
            <person name="Takami H."/>
        </authorList>
    </citation>
    <scope>NUCLEOTIDE SEQUENCE</scope>
    <source>
        <strain evidence="2">Expedition CK06-06</strain>
    </source>
</reference>
<dbReference type="InterPro" id="IPR036291">
    <property type="entry name" value="NAD(P)-bd_dom_sf"/>
</dbReference>
<comment type="caution">
    <text evidence="2">The sequence shown here is derived from an EMBL/GenBank/DDBJ whole genome shotgun (WGS) entry which is preliminary data.</text>
</comment>
<evidence type="ECO:0000313" key="2">
    <source>
        <dbReference type="EMBL" id="GAI73612.1"/>
    </source>
</evidence>
<name>X1QYI7_9ZZZZ</name>
<sequence length="209" mass="23808">MKYIKDKVENINIAYIGGGSMEWAWKIMSDLALEESLSGTIKLFDINYEAAYANEIIGNKLLKRNEVKGKWKYKAVKSLKEVILNADIVFISILPGTFQEMKSDVHLSEEYGIYQSVGDTVGPGGIVRALRAIPMFIEFAKAIKKYCPKAWIINYTNPMSVLVRTLYKIFPEIRAFGCCHEVFETQKLLAMMLKEMRGINGISRVLYFP</sequence>
<dbReference type="InterPro" id="IPR001088">
    <property type="entry name" value="Glyco_hydro_4"/>
</dbReference>
<dbReference type="AlphaFoldDB" id="X1QYI7"/>
<dbReference type="InterPro" id="IPR053715">
    <property type="entry name" value="GH4_Enzyme_sf"/>
</dbReference>
<organism evidence="2">
    <name type="scientific">marine sediment metagenome</name>
    <dbReference type="NCBI Taxonomy" id="412755"/>
    <lineage>
        <taxon>unclassified sequences</taxon>
        <taxon>metagenomes</taxon>
        <taxon>ecological metagenomes</taxon>
    </lineage>
</organism>
<dbReference type="Gene3D" id="3.90.1820.10">
    <property type="entry name" value="AglA-like glucosidase"/>
    <property type="match status" value="1"/>
</dbReference>
<gene>
    <name evidence="2" type="ORF">S12H4_20125</name>
</gene>
<dbReference type="Pfam" id="PF02056">
    <property type="entry name" value="Glyco_hydro_4"/>
    <property type="match status" value="1"/>
</dbReference>
<evidence type="ECO:0008006" key="3">
    <source>
        <dbReference type="Google" id="ProtNLM"/>
    </source>
</evidence>
<accession>X1QYI7</accession>
<protein>
    <recommendedName>
        <fullName evidence="3">Glycosyl hydrolase family 4 C-terminal domain-containing protein</fullName>
    </recommendedName>
</protein>
<dbReference type="PANTHER" id="PTHR32092">
    <property type="entry name" value="6-PHOSPHO-BETA-GLUCOSIDASE-RELATED"/>
    <property type="match status" value="1"/>
</dbReference>
<dbReference type="GO" id="GO:0004553">
    <property type="term" value="F:hydrolase activity, hydrolyzing O-glycosyl compounds"/>
    <property type="evidence" value="ECO:0007669"/>
    <property type="project" value="InterPro"/>
</dbReference>
<keyword evidence="1" id="KW-0520">NAD</keyword>
<proteinExistence type="predicted"/>
<dbReference type="EMBL" id="BARW01010153">
    <property type="protein sequence ID" value="GAI73612.1"/>
    <property type="molecule type" value="Genomic_DNA"/>
</dbReference>
<dbReference type="PRINTS" id="PR00732">
    <property type="entry name" value="GLHYDRLASE4"/>
</dbReference>
<evidence type="ECO:0000256" key="1">
    <source>
        <dbReference type="ARBA" id="ARBA00023027"/>
    </source>
</evidence>
<dbReference type="SUPFAM" id="SSF51735">
    <property type="entry name" value="NAD(P)-binding Rossmann-fold domains"/>
    <property type="match status" value="1"/>
</dbReference>
<dbReference type="PANTHER" id="PTHR32092:SF2">
    <property type="entry name" value="ALPHA-GALACTURONIDASE"/>
    <property type="match status" value="1"/>
</dbReference>